<keyword evidence="2" id="KW-1003">Cell membrane</keyword>
<proteinExistence type="predicted"/>
<organism evidence="8 9">
    <name type="scientific">Paenibacillus turicensis</name>
    <dbReference type="NCBI Taxonomy" id="160487"/>
    <lineage>
        <taxon>Bacteria</taxon>
        <taxon>Bacillati</taxon>
        <taxon>Bacillota</taxon>
        <taxon>Bacilli</taxon>
        <taxon>Bacillales</taxon>
        <taxon>Paenibacillaceae</taxon>
        <taxon>Paenibacillus</taxon>
    </lineage>
</organism>
<dbReference type="PANTHER" id="PTHR35007">
    <property type="entry name" value="INTEGRAL MEMBRANE PROTEIN-RELATED"/>
    <property type="match status" value="1"/>
</dbReference>
<feature type="domain" description="Type II secretion system protein GspF" evidence="7">
    <location>
        <begin position="150"/>
        <end position="281"/>
    </location>
</feature>
<accession>A0ABS4FLI6</accession>
<name>A0ABS4FLI6_9BACL</name>
<dbReference type="EMBL" id="JAGGKG010000001">
    <property type="protein sequence ID" value="MBP1903443.1"/>
    <property type="molecule type" value="Genomic_DNA"/>
</dbReference>
<evidence type="ECO:0000256" key="6">
    <source>
        <dbReference type="SAM" id="Phobius"/>
    </source>
</evidence>
<dbReference type="PANTHER" id="PTHR35007:SF2">
    <property type="entry name" value="PILUS ASSEMBLE PROTEIN"/>
    <property type="match status" value="1"/>
</dbReference>
<feature type="transmembrane region" description="Helical" evidence="6">
    <location>
        <begin position="82"/>
        <end position="105"/>
    </location>
</feature>
<evidence type="ECO:0000256" key="1">
    <source>
        <dbReference type="ARBA" id="ARBA00004651"/>
    </source>
</evidence>
<protein>
    <submittedName>
        <fullName evidence="8">Tight adherence protein C</fullName>
    </submittedName>
</protein>
<evidence type="ECO:0000259" key="7">
    <source>
        <dbReference type="Pfam" id="PF00482"/>
    </source>
</evidence>
<evidence type="ECO:0000313" key="9">
    <source>
        <dbReference type="Proteomes" id="UP001519272"/>
    </source>
</evidence>
<dbReference type="RefSeq" id="WP_210087154.1">
    <property type="nucleotide sequence ID" value="NZ_JAGGKG010000001.1"/>
</dbReference>
<keyword evidence="4 6" id="KW-1133">Transmembrane helix</keyword>
<gene>
    <name evidence="8" type="ORF">J2Z32_000055</name>
</gene>
<dbReference type="Proteomes" id="UP001519272">
    <property type="component" value="Unassembled WGS sequence"/>
</dbReference>
<keyword evidence="3 6" id="KW-0812">Transmembrane</keyword>
<dbReference type="InterPro" id="IPR018076">
    <property type="entry name" value="T2SS_GspF_dom"/>
</dbReference>
<evidence type="ECO:0000256" key="4">
    <source>
        <dbReference type="ARBA" id="ARBA00022989"/>
    </source>
</evidence>
<evidence type="ECO:0000256" key="2">
    <source>
        <dbReference type="ARBA" id="ARBA00022475"/>
    </source>
</evidence>
<evidence type="ECO:0000256" key="5">
    <source>
        <dbReference type="ARBA" id="ARBA00023136"/>
    </source>
</evidence>
<evidence type="ECO:0000313" key="8">
    <source>
        <dbReference type="EMBL" id="MBP1903443.1"/>
    </source>
</evidence>
<reference evidence="8 9" key="1">
    <citation type="submission" date="2021-03" db="EMBL/GenBank/DDBJ databases">
        <title>Genomic Encyclopedia of Type Strains, Phase IV (KMG-IV): sequencing the most valuable type-strain genomes for metagenomic binning, comparative biology and taxonomic classification.</title>
        <authorList>
            <person name="Goeker M."/>
        </authorList>
    </citation>
    <scope>NUCLEOTIDE SEQUENCE [LARGE SCALE GENOMIC DNA]</scope>
    <source>
        <strain evidence="8 9">DSM 14349</strain>
    </source>
</reference>
<feature type="transmembrane region" description="Helical" evidence="6">
    <location>
        <begin position="263"/>
        <end position="286"/>
    </location>
</feature>
<feature type="transmembrane region" description="Helical" evidence="6">
    <location>
        <begin position="111"/>
        <end position="131"/>
    </location>
</feature>
<dbReference type="Pfam" id="PF00482">
    <property type="entry name" value="T2SSF"/>
    <property type="match status" value="1"/>
</dbReference>
<keyword evidence="5 6" id="KW-0472">Membrane</keyword>
<comment type="subcellular location">
    <subcellularLocation>
        <location evidence="1">Cell membrane</location>
        <topology evidence="1">Multi-pass membrane protein</topology>
    </subcellularLocation>
</comment>
<keyword evidence="9" id="KW-1185">Reference proteome</keyword>
<sequence length="288" mass="32851">MGVVVIIVSVLTWAYLYSQSAKKFKELLELKMDGIKLQKLAQPMLFILDKIKIAGRFPLFFYKLQQSITKLEGQRYSVDLTFLFIAEMMTYSWGIITLGAILSAVQDGDMTMLIIGVLLAIMLPVALYNDLSKKVIKRERLILLELPELLNKIILLVGAGSTVQQVITQCLMRRENDRNHPLYKELFQMQKDWEAGYSFQQALEAFSKRCGVQEVSVFSTTLLLNYRRGGQDFVLSLKELSHSLWEKRKAVSKTLGEQASSKLVFPMVFIFIALIILIGSPAFMIMNF</sequence>
<comment type="caution">
    <text evidence="8">The sequence shown here is derived from an EMBL/GenBank/DDBJ whole genome shotgun (WGS) entry which is preliminary data.</text>
</comment>
<evidence type="ECO:0000256" key="3">
    <source>
        <dbReference type="ARBA" id="ARBA00022692"/>
    </source>
</evidence>